<reference evidence="3 4" key="1">
    <citation type="submission" date="2020-06" db="EMBL/GenBank/DDBJ databases">
        <title>Actinokineospora xiongansis sp. nov., isolated from soil of Baiyangdian.</title>
        <authorList>
            <person name="Zhang X."/>
        </authorList>
    </citation>
    <scope>NUCLEOTIDE SEQUENCE [LARGE SCALE GENOMIC DNA]</scope>
    <source>
        <strain evidence="3 4">HBU206404</strain>
    </source>
</reference>
<gene>
    <name evidence="3" type="ORF">GPZ80_02055</name>
</gene>
<evidence type="ECO:0000313" key="4">
    <source>
        <dbReference type="Proteomes" id="UP000734823"/>
    </source>
</evidence>
<comment type="caution">
    <text evidence="3">The sequence shown here is derived from an EMBL/GenBank/DDBJ whole genome shotgun (WGS) entry which is preliminary data.</text>
</comment>
<dbReference type="RefSeq" id="WP_187218007.1">
    <property type="nucleotide sequence ID" value="NZ_JABVED010000001.1"/>
</dbReference>
<dbReference type="EMBL" id="JABVED010000001">
    <property type="protein sequence ID" value="MBC6445954.1"/>
    <property type="molecule type" value="Genomic_DNA"/>
</dbReference>
<keyword evidence="2" id="KW-0812">Transmembrane</keyword>
<evidence type="ECO:0000256" key="2">
    <source>
        <dbReference type="SAM" id="Phobius"/>
    </source>
</evidence>
<keyword evidence="4" id="KW-1185">Reference proteome</keyword>
<evidence type="ECO:0000256" key="1">
    <source>
        <dbReference type="SAM" id="MobiDB-lite"/>
    </source>
</evidence>
<organism evidence="3 4">
    <name type="scientific">Actinokineospora xionganensis</name>
    <dbReference type="NCBI Taxonomy" id="2684470"/>
    <lineage>
        <taxon>Bacteria</taxon>
        <taxon>Bacillati</taxon>
        <taxon>Actinomycetota</taxon>
        <taxon>Actinomycetes</taxon>
        <taxon>Pseudonocardiales</taxon>
        <taxon>Pseudonocardiaceae</taxon>
        <taxon>Actinokineospora</taxon>
    </lineage>
</organism>
<evidence type="ECO:0000313" key="3">
    <source>
        <dbReference type="EMBL" id="MBC6445954.1"/>
    </source>
</evidence>
<keyword evidence="2" id="KW-1133">Transmembrane helix</keyword>
<accession>A0ABR7L0K2</accession>
<feature type="region of interest" description="Disordered" evidence="1">
    <location>
        <begin position="55"/>
        <end position="75"/>
    </location>
</feature>
<keyword evidence="2" id="KW-0472">Membrane</keyword>
<sequence>MVATTALSTLFRPAAFLVLLGVVLGAVTMARNHAAHHGAVAPAAVHATHAAMSGHAFSGHAPSERMEHGATTRPAVGAGTSAGTGDAADHFAVTPDRTPATPPAHTTLKLCLAVLIGMIVLRVVVAAWRERRPWHGFKLPQPPVGTIRSLPRPRPPTVKLITSLCVLRQ</sequence>
<name>A0ABR7L0K2_9PSEU</name>
<protein>
    <submittedName>
        <fullName evidence="3">Uncharacterized protein</fullName>
    </submittedName>
</protein>
<proteinExistence type="predicted"/>
<feature type="transmembrane region" description="Helical" evidence="2">
    <location>
        <begin position="107"/>
        <end position="128"/>
    </location>
</feature>
<dbReference type="Proteomes" id="UP000734823">
    <property type="component" value="Unassembled WGS sequence"/>
</dbReference>